<dbReference type="AlphaFoldDB" id="J9E1A8"/>
<feature type="non-terminal residue" evidence="1">
    <location>
        <position position="60"/>
    </location>
</feature>
<gene>
    <name evidence="1" type="ORF">WUBG_18407</name>
</gene>
<comment type="caution">
    <text evidence="1">The sequence shown here is derived from an EMBL/GenBank/DDBJ whole genome shotgun (WGS) entry which is preliminary data.</text>
</comment>
<sequence>MSLLFQVPRIFMDRTKRTRHHRNRGALRKQHPYLRLNRFQGVRSLTRKENSGSGFPQCFR</sequence>
<organism evidence="1 2">
    <name type="scientific">Wuchereria bancrofti</name>
    <dbReference type="NCBI Taxonomy" id="6293"/>
    <lineage>
        <taxon>Eukaryota</taxon>
        <taxon>Metazoa</taxon>
        <taxon>Ecdysozoa</taxon>
        <taxon>Nematoda</taxon>
        <taxon>Chromadorea</taxon>
        <taxon>Rhabditida</taxon>
        <taxon>Spirurina</taxon>
        <taxon>Spiruromorpha</taxon>
        <taxon>Filarioidea</taxon>
        <taxon>Onchocercidae</taxon>
        <taxon>Wuchereria</taxon>
    </lineage>
</organism>
<dbReference type="EMBL" id="ADBV01020889">
    <property type="protein sequence ID" value="EJW70687.1"/>
    <property type="molecule type" value="Genomic_DNA"/>
</dbReference>
<protein>
    <submittedName>
        <fullName evidence="1">Uncharacterized protein</fullName>
    </submittedName>
</protein>
<dbReference type="Proteomes" id="UP000004810">
    <property type="component" value="Unassembled WGS sequence"/>
</dbReference>
<name>J9E1A8_WUCBA</name>
<reference evidence="2" key="1">
    <citation type="submission" date="2012-08" db="EMBL/GenBank/DDBJ databases">
        <title>The Genome Sequence of Wuchereria bancrofti.</title>
        <authorList>
            <person name="Nutman T.B."/>
            <person name="Fink D.L."/>
            <person name="Russ C."/>
            <person name="Young S."/>
            <person name="Zeng Q."/>
            <person name="Koehrsen M."/>
            <person name="Alvarado L."/>
            <person name="Berlin A."/>
            <person name="Chapman S.B."/>
            <person name="Chen Z."/>
            <person name="Freedman E."/>
            <person name="Gellesch M."/>
            <person name="Goldberg J."/>
            <person name="Griggs A."/>
            <person name="Gujja S."/>
            <person name="Heilman E.R."/>
            <person name="Heiman D."/>
            <person name="Hepburn T."/>
            <person name="Howarth C."/>
            <person name="Jen D."/>
            <person name="Larson L."/>
            <person name="Lewis B."/>
            <person name="Mehta T."/>
            <person name="Park D."/>
            <person name="Pearson M."/>
            <person name="Roberts A."/>
            <person name="Saif S."/>
            <person name="Shea T."/>
            <person name="Shenoy N."/>
            <person name="Sisk P."/>
            <person name="Stolte C."/>
            <person name="Sykes S."/>
            <person name="Walk T."/>
            <person name="White J."/>
            <person name="Yandava C."/>
            <person name="Haas B."/>
            <person name="Henn M.R."/>
            <person name="Nusbaum C."/>
            <person name="Birren B."/>
        </authorList>
    </citation>
    <scope>NUCLEOTIDE SEQUENCE [LARGE SCALE GENOMIC DNA]</scope>
    <source>
        <strain evidence="2">NA</strain>
    </source>
</reference>
<evidence type="ECO:0000313" key="1">
    <source>
        <dbReference type="EMBL" id="EJW70687.1"/>
    </source>
</evidence>
<proteinExistence type="predicted"/>
<accession>J9E1A8</accession>
<evidence type="ECO:0000313" key="2">
    <source>
        <dbReference type="Proteomes" id="UP000004810"/>
    </source>
</evidence>